<dbReference type="GeneID" id="27688951"/>
<dbReference type="SMART" id="SM00244">
    <property type="entry name" value="PHB"/>
    <property type="match status" value="1"/>
</dbReference>
<evidence type="ECO:0000259" key="3">
    <source>
        <dbReference type="SMART" id="SM00244"/>
    </source>
</evidence>
<dbReference type="InterPro" id="IPR001107">
    <property type="entry name" value="Band_7"/>
</dbReference>
<dbReference type="Gene3D" id="6.10.250.2090">
    <property type="match status" value="1"/>
</dbReference>
<comment type="similarity">
    <text evidence="1">Belongs to the band 7/mec-2 family.</text>
</comment>
<dbReference type="PANTHER" id="PTHR10264">
    <property type="entry name" value="BAND 7 PROTEIN-RELATED"/>
    <property type="match status" value="1"/>
</dbReference>
<organism evidence="4 5">
    <name type="scientific">Spizellomyces punctatus (strain DAOM BR117)</name>
    <dbReference type="NCBI Taxonomy" id="645134"/>
    <lineage>
        <taxon>Eukaryota</taxon>
        <taxon>Fungi</taxon>
        <taxon>Fungi incertae sedis</taxon>
        <taxon>Chytridiomycota</taxon>
        <taxon>Chytridiomycota incertae sedis</taxon>
        <taxon>Chytridiomycetes</taxon>
        <taxon>Spizellomycetales</taxon>
        <taxon>Spizellomycetaceae</taxon>
        <taxon>Spizellomyces</taxon>
    </lineage>
</organism>
<dbReference type="InParanoid" id="A0A0L0HE91"/>
<evidence type="ECO:0000313" key="4">
    <source>
        <dbReference type="EMBL" id="KNC99341.1"/>
    </source>
</evidence>
<dbReference type="OMA" id="KFGRFER"/>
<dbReference type="Pfam" id="PF01145">
    <property type="entry name" value="Band_7"/>
    <property type="match status" value="1"/>
</dbReference>
<name>A0A0L0HE91_SPIPD</name>
<proteinExistence type="inferred from homology"/>
<feature type="compositionally biased region" description="Basic and acidic residues" evidence="2">
    <location>
        <begin position="1"/>
        <end position="16"/>
    </location>
</feature>
<dbReference type="OrthoDB" id="2105077at2759"/>
<dbReference type="Proteomes" id="UP000053201">
    <property type="component" value="Unassembled WGS sequence"/>
</dbReference>
<dbReference type="Gene3D" id="3.30.479.30">
    <property type="entry name" value="Band 7 domain"/>
    <property type="match status" value="1"/>
</dbReference>
<dbReference type="VEuPathDB" id="FungiDB:SPPG_05588"/>
<dbReference type="GO" id="GO:0098552">
    <property type="term" value="C:side of membrane"/>
    <property type="evidence" value="ECO:0007669"/>
    <property type="project" value="UniProtKB-ARBA"/>
</dbReference>
<dbReference type="RefSeq" id="XP_016607381.1">
    <property type="nucleotide sequence ID" value="XM_016753796.1"/>
</dbReference>
<keyword evidence="5" id="KW-1185">Reference proteome</keyword>
<dbReference type="GO" id="GO:0005886">
    <property type="term" value="C:plasma membrane"/>
    <property type="evidence" value="ECO:0007669"/>
    <property type="project" value="InterPro"/>
</dbReference>
<accession>A0A0L0HE91</accession>
<dbReference type="STRING" id="645134.A0A0L0HE91"/>
<protein>
    <recommendedName>
        <fullName evidence="3">Band 7 domain-containing protein</fullName>
    </recommendedName>
</protein>
<dbReference type="CDD" id="cd13437">
    <property type="entry name" value="SPFH_alloslipin"/>
    <property type="match status" value="1"/>
</dbReference>
<dbReference type="InterPro" id="IPR001972">
    <property type="entry name" value="Stomatin_HflK_fam"/>
</dbReference>
<sequence length="308" mass="33776">MTTPEPKGKGRVHDEQPATPPPMFPLQATYAKEIPLPAEAYGWYESMMSCLGSVAGVLGSIPCCCCCPNPYKSVAQGTVGLVTRFGRYYKSVDPGLHAINPATENLQTLDIKIQVEDIPTQSVMSKDNVMVMIDSVLYWHIIDPYTAAFLVNNVRKALTERTQTTLRQIIGSRTIQDCVEQRESIAHEIQLIVEGPASTWGVKIESILIKDMQFSTELQETLSSAAKQQRLGESKIIAAKAEVESAKLMREASDILNTPAAMQIRYLETLNSMAAKAGTKVIFMPPNSDDLGVQRVTQMEVMGQGGHA</sequence>
<feature type="domain" description="Band 7" evidence="3">
    <location>
        <begin position="69"/>
        <end position="226"/>
    </location>
</feature>
<dbReference type="InterPro" id="IPR036013">
    <property type="entry name" value="Band_7/SPFH_dom_sf"/>
</dbReference>
<evidence type="ECO:0000313" key="5">
    <source>
        <dbReference type="Proteomes" id="UP000053201"/>
    </source>
</evidence>
<dbReference type="PRINTS" id="PR00721">
    <property type="entry name" value="STOMATIN"/>
</dbReference>
<dbReference type="InterPro" id="IPR043202">
    <property type="entry name" value="Band-7_stomatin-like"/>
</dbReference>
<evidence type="ECO:0000256" key="1">
    <source>
        <dbReference type="ARBA" id="ARBA00008164"/>
    </source>
</evidence>
<evidence type="ECO:0000256" key="2">
    <source>
        <dbReference type="SAM" id="MobiDB-lite"/>
    </source>
</evidence>
<dbReference type="SUPFAM" id="SSF117892">
    <property type="entry name" value="Band 7/SPFH domain"/>
    <property type="match status" value="1"/>
</dbReference>
<dbReference type="EMBL" id="KQ257458">
    <property type="protein sequence ID" value="KNC99341.1"/>
    <property type="molecule type" value="Genomic_DNA"/>
</dbReference>
<dbReference type="PANTHER" id="PTHR10264:SF19">
    <property type="entry name" value="AT06885P-RELATED"/>
    <property type="match status" value="1"/>
</dbReference>
<gene>
    <name evidence="4" type="ORF">SPPG_05588</name>
</gene>
<dbReference type="FunFam" id="3.30.479.30:FF:000004">
    <property type="entry name" value="Putative membrane protease family, stomatin"/>
    <property type="match status" value="1"/>
</dbReference>
<feature type="region of interest" description="Disordered" evidence="2">
    <location>
        <begin position="1"/>
        <end position="23"/>
    </location>
</feature>
<reference evidence="4 5" key="1">
    <citation type="submission" date="2009-08" db="EMBL/GenBank/DDBJ databases">
        <title>The Genome Sequence of Spizellomyces punctatus strain DAOM BR117.</title>
        <authorList>
            <consortium name="The Broad Institute Genome Sequencing Platform"/>
            <person name="Russ C."/>
            <person name="Cuomo C."/>
            <person name="Shea T."/>
            <person name="Young S.K."/>
            <person name="Zeng Q."/>
            <person name="Koehrsen M."/>
            <person name="Haas B."/>
            <person name="Borodovsky M."/>
            <person name="Guigo R."/>
            <person name="Alvarado L."/>
            <person name="Berlin A."/>
            <person name="Bochicchio J."/>
            <person name="Borenstein D."/>
            <person name="Chapman S."/>
            <person name="Chen Z."/>
            <person name="Engels R."/>
            <person name="Freedman E."/>
            <person name="Gellesch M."/>
            <person name="Goldberg J."/>
            <person name="Griggs A."/>
            <person name="Gujja S."/>
            <person name="Heiman D."/>
            <person name="Hepburn T."/>
            <person name="Howarth C."/>
            <person name="Jen D."/>
            <person name="Larson L."/>
            <person name="Lewis B."/>
            <person name="Mehta T."/>
            <person name="Park D."/>
            <person name="Pearson M."/>
            <person name="Roberts A."/>
            <person name="Saif S."/>
            <person name="Shenoy N."/>
            <person name="Sisk P."/>
            <person name="Stolte C."/>
            <person name="Sykes S."/>
            <person name="Thomson T."/>
            <person name="Walk T."/>
            <person name="White J."/>
            <person name="Yandava C."/>
            <person name="Burger G."/>
            <person name="Gray M.W."/>
            <person name="Holland P.W.H."/>
            <person name="King N."/>
            <person name="Lang F.B.F."/>
            <person name="Roger A.J."/>
            <person name="Ruiz-Trillo I."/>
            <person name="Lander E."/>
            <person name="Nusbaum C."/>
        </authorList>
    </citation>
    <scope>NUCLEOTIDE SEQUENCE [LARGE SCALE GENOMIC DNA]</scope>
    <source>
        <strain evidence="4 5">DAOM BR117</strain>
    </source>
</reference>
<dbReference type="AlphaFoldDB" id="A0A0L0HE91"/>
<dbReference type="eggNOG" id="KOG2621">
    <property type="taxonomic scope" value="Eukaryota"/>
</dbReference>